<organism evidence="1 2">
    <name type="scientific">Dunaliella salina</name>
    <name type="common">Green alga</name>
    <name type="synonym">Protococcus salinus</name>
    <dbReference type="NCBI Taxonomy" id="3046"/>
    <lineage>
        <taxon>Eukaryota</taxon>
        <taxon>Viridiplantae</taxon>
        <taxon>Chlorophyta</taxon>
        <taxon>core chlorophytes</taxon>
        <taxon>Chlorophyceae</taxon>
        <taxon>CS clade</taxon>
        <taxon>Chlamydomonadales</taxon>
        <taxon>Dunaliellaceae</taxon>
        <taxon>Dunaliella</taxon>
    </lineage>
</organism>
<name>A0ABQ7G1H9_DUNSA</name>
<accession>A0ABQ7G1H9</accession>
<reference evidence="1" key="1">
    <citation type="submission" date="2017-08" db="EMBL/GenBank/DDBJ databases">
        <authorList>
            <person name="Polle J.E."/>
            <person name="Barry K."/>
            <person name="Cushman J."/>
            <person name="Schmutz J."/>
            <person name="Tran D."/>
            <person name="Hathwaick L.T."/>
            <person name="Yim W.C."/>
            <person name="Jenkins J."/>
            <person name="Mckie-Krisberg Z.M."/>
            <person name="Prochnik S."/>
            <person name="Lindquist E."/>
            <person name="Dockter R.B."/>
            <person name="Adam C."/>
            <person name="Molina H."/>
            <person name="Bunkerborg J."/>
            <person name="Jin E."/>
            <person name="Buchheim M."/>
            <person name="Magnuson J."/>
        </authorList>
    </citation>
    <scope>NUCLEOTIDE SEQUENCE</scope>
    <source>
        <strain evidence="1">CCAP 19/18</strain>
    </source>
</reference>
<sequence>MHVAEGPTKFEISPCYLLALLSRPHCRHLIRQFWTYQQKTVADPAQQHSISSLNAEGHPFALHTLECIFFSKGPHKDRQVLQGHIDEGFSPTRQQFICATVNRAAREATDFCIFKLQLAAVQRYLDECLEEQRRLSAAHQALRGRARIAAVEHKAAQDAYKAAVQALLDGVQNSDQAMT</sequence>
<evidence type="ECO:0000313" key="2">
    <source>
        <dbReference type="Proteomes" id="UP000815325"/>
    </source>
</evidence>
<evidence type="ECO:0000313" key="1">
    <source>
        <dbReference type="EMBL" id="KAF5828455.1"/>
    </source>
</evidence>
<gene>
    <name evidence="1" type="ORF">DUNSADRAFT_17584</name>
</gene>
<dbReference type="Proteomes" id="UP000815325">
    <property type="component" value="Unassembled WGS sequence"/>
</dbReference>
<dbReference type="EMBL" id="MU070301">
    <property type="protein sequence ID" value="KAF5828455.1"/>
    <property type="molecule type" value="Genomic_DNA"/>
</dbReference>
<comment type="caution">
    <text evidence="1">The sequence shown here is derived from an EMBL/GenBank/DDBJ whole genome shotgun (WGS) entry which is preliminary data.</text>
</comment>
<keyword evidence="2" id="KW-1185">Reference proteome</keyword>
<protein>
    <submittedName>
        <fullName evidence="1">Uncharacterized protein</fullName>
    </submittedName>
</protein>
<proteinExistence type="predicted"/>